<organism evidence="2 3">
    <name type="scientific">Neophocaena asiaeorientalis asiaeorientalis</name>
    <name type="common">Yangtze finless porpoise</name>
    <name type="synonym">Neophocaena phocaenoides subsp. asiaeorientalis</name>
    <dbReference type="NCBI Taxonomy" id="1706337"/>
    <lineage>
        <taxon>Eukaryota</taxon>
        <taxon>Metazoa</taxon>
        <taxon>Chordata</taxon>
        <taxon>Craniata</taxon>
        <taxon>Vertebrata</taxon>
        <taxon>Euteleostomi</taxon>
        <taxon>Mammalia</taxon>
        <taxon>Eutheria</taxon>
        <taxon>Laurasiatheria</taxon>
        <taxon>Artiodactyla</taxon>
        <taxon>Whippomorpha</taxon>
        <taxon>Cetacea</taxon>
        <taxon>Odontoceti</taxon>
        <taxon>Phocoenidae</taxon>
        <taxon>Neophocaena</taxon>
    </lineage>
</organism>
<feature type="compositionally biased region" description="Polar residues" evidence="1">
    <location>
        <begin position="8"/>
        <end position="20"/>
    </location>
</feature>
<dbReference type="RefSeq" id="XP_024618565.1">
    <property type="nucleotide sequence ID" value="XM_024762797.1"/>
</dbReference>
<keyword evidence="2" id="KW-1185">Reference proteome</keyword>
<evidence type="ECO:0000256" key="1">
    <source>
        <dbReference type="SAM" id="MobiDB-lite"/>
    </source>
</evidence>
<dbReference type="PRINTS" id="PR01217">
    <property type="entry name" value="PRICHEXTENSN"/>
</dbReference>
<dbReference type="AlphaFoldDB" id="A0A341CW05"/>
<evidence type="ECO:0000313" key="3">
    <source>
        <dbReference type="RefSeq" id="XP_024618565.1"/>
    </source>
</evidence>
<dbReference type="Proteomes" id="UP000252040">
    <property type="component" value="Unplaced"/>
</dbReference>
<dbReference type="GeneID" id="112411566"/>
<feature type="compositionally biased region" description="Pro residues" evidence="1">
    <location>
        <begin position="187"/>
        <end position="200"/>
    </location>
</feature>
<proteinExistence type="predicted"/>
<protein>
    <submittedName>
        <fullName evidence="3">MAPK-interacting and spindle-stabilizing protein-like isoform X1</fullName>
    </submittedName>
</protein>
<accession>A0A341CW05</accession>
<dbReference type="InParanoid" id="A0A341CW05"/>
<feature type="region of interest" description="Disordered" evidence="1">
    <location>
        <begin position="148"/>
        <end position="169"/>
    </location>
</feature>
<gene>
    <name evidence="3" type="primary">LOC112411566</name>
</gene>
<reference evidence="3" key="1">
    <citation type="submission" date="2025-08" db="UniProtKB">
        <authorList>
            <consortium name="RefSeq"/>
        </authorList>
    </citation>
    <scope>IDENTIFICATION</scope>
    <source>
        <tissue evidence="3">Meat</tissue>
    </source>
</reference>
<name>A0A341CW05_NEOAA</name>
<feature type="compositionally biased region" description="Pro residues" evidence="1">
    <location>
        <begin position="224"/>
        <end position="246"/>
    </location>
</feature>
<feature type="region of interest" description="Disordered" evidence="1">
    <location>
        <begin position="1"/>
        <end position="20"/>
    </location>
</feature>
<feature type="region of interest" description="Disordered" evidence="1">
    <location>
        <begin position="182"/>
        <end position="267"/>
    </location>
</feature>
<evidence type="ECO:0000313" key="2">
    <source>
        <dbReference type="Proteomes" id="UP000252040"/>
    </source>
</evidence>
<dbReference type="KEGG" id="nasi:112411566"/>
<sequence>MRALLGWGSTQGTPIPTTSPGAVQVPAWWQRDTKHHPPPQHRHSLHCLRHNWVSDTPAPPRSLSAHWRYTAAPTGAGRSWRPGGRRLGTTLRIVLSLGGCEPPTQVPAAPRPSIQHPWEASWWDWTPDSGWTPGQGEGLDVQERPISGRQAPDSQVSLPRPDVSVPGSSNLHAALCGLTEHSGLRPLPLPSPPQTAPPLTKPRGHPNSQSPQPWPAGCGFNCSPDPPTSPSPQPPPPQGLRTPPLPLGLVSPAARASLPCGTGPEPH</sequence>